<evidence type="ECO:0000256" key="6">
    <source>
        <dbReference type="ARBA" id="ARBA00022741"/>
    </source>
</evidence>
<feature type="transmembrane region" description="Helical" evidence="11">
    <location>
        <begin position="782"/>
        <end position="806"/>
    </location>
</feature>
<feature type="region of interest" description="Disordered" evidence="10">
    <location>
        <begin position="405"/>
        <end position="425"/>
    </location>
</feature>
<comment type="similarity">
    <text evidence="2">Belongs to the ABC transporter superfamily. ABCC family. Conjugate transporter (TC 3.A.1.208) subfamily.</text>
</comment>
<keyword evidence="3" id="KW-0813">Transport</keyword>
<feature type="domain" description="ABC transporter" evidence="12">
    <location>
        <begin position="430"/>
        <end position="659"/>
    </location>
</feature>
<feature type="transmembrane region" description="Helical" evidence="11">
    <location>
        <begin position="321"/>
        <end position="349"/>
    </location>
</feature>
<reference evidence="14" key="1">
    <citation type="submission" date="2022-07" db="EMBL/GenBank/DDBJ databases">
        <title>Genome analysis of Parmales, a sister group of diatoms, reveals the evolutionary specialization of diatoms from phago-mixotrophs to photoautotrophs.</title>
        <authorList>
            <person name="Ban H."/>
            <person name="Sato S."/>
            <person name="Yoshikawa S."/>
            <person name="Kazumasa Y."/>
            <person name="Nakamura Y."/>
            <person name="Ichinomiya M."/>
            <person name="Saitoh K."/>
            <person name="Sato N."/>
            <person name="Blanc-Mathieu R."/>
            <person name="Endo H."/>
            <person name="Kuwata A."/>
            <person name="Ogata H."/>
        </authorList>
    </citation>
    <scope>NUCLEOTIDE SEQUENCE</scope>
</reference>
<comment type="caution">
    <text evidence="14">The sequence shown here is derived from an EMBL/GenBank/DDBJ whole genome shotgun (WGS) entry which is preliminary data.</text>
</comment>
<evidence type="ECO:0000256" key="7">
    <source>
        <dbReference type="ARBA" id="ARBA00022840"/>
    </source>
</evidence>
<feature type="transmembrane region" description="Helical" evidence="11">
    <location>
        <begin position="963"/>
        <end position="985"/>
    </location>
</feature>
<dbReference type="GO" id="GO:0005524">
    <property type="term" value="F:ATP binding"/>
    <property type="evidence" value="ECO:0007669"/>
    <property type="project" value="UniProtKB-KW"/>
</dbReference>
<dbReference type="Proteomes" id="UP001165082">
    <property type="component" value="Unassembled WGS sequence"/>
</dbReference>
<evidence type="ECO:0000256" key="2">
    <source>
        <dbReference type="ARBA" id="ARBA00009726"/>
    </source>
</evidence>
<dbReference type="FunFam" id="1.20.1560.10:FF:000013">
    <property type="entry name" value="ABC transporter C family member 2"/>
    <property type="match status" value="1"/>
</dbReference>
<keyword evidence="4 11" id="KW-0812">Transmembrane</keyword>
<feature type="transmembrane region" description="Helical" evidence="11">
    <location>
        <begin position="213"/>
        <end position="232"/>
    </location>
</feature>
<dbReference type="PROSITE" id="PS50929">
    <property type="entry name" value="ABC_TM1F"/>
    <property type="match status" value="2"/>
</dbReference>
<evidence type="ECO:0000256" key="5">
    <source>
        <dbReference type="ARBA" id="ARBA00022737"/>
    </source>
</evidence>
<dbReference type="CDD" id="cd18579">
    <property type="entry name" value="ABC_6TM_ABCC_D1"/>
    <property type="match status" value="1"/>
</dbReference>
<dbReference type="Gene3D" id="1.20.1560.10">
    <property type="entry name" value="ABC transporter type 1, transmembrane domain"/>
    <property type="match status" value="2"/>
</dbReference>
<accession>A0A9W7EBV9</accession>
<dbReference type="PANTHER" id="PTHR24223:SF443">
    <property type="entry name" value="MULTIDRUG-RESISTANCE LIKE PROTEIN 1, ISOFORM I"/>
    <property type="match status" value="1"/>
</dbReference>
<dbReference type="GO" id="GO:0005774">
    <property type="term" value="C:vacuolar membrane"/>
    <property type="evidence" value="ECO:0007669"/>
    <property type="project" value="UniProtKB-SubCell"/>
</dbReference>
<feature type="domain" description="ABC transmembrane type-1" evidence="13">
    <location>
        <begin position="100"/>
        <end position="386"/>
    </location>
</feature>
<feature type="transmembrane region" description="Helical" evidence="11">
    <location>
        <begin position="742"/>
        <end position="762"/>
    </location>
</feature>
<dbReference type="OrthoDB" id="6500128at2759"/>
<dbReference type="InterPro" id="IPR003593">
    <property type="entry name" value="AAA+_ATPase"/>
</dbReference>
<dbReference type="Pfam" id="PF00005">
    <property type="entry name" value="ABC_tran"/>
    <property type="match status" value="2"/>
</dbReference>
<feature type="transmembrane region" description="Helical" evidence="11">
    <location>
        <begin position="865"/>
        <end position="890"/>
    </location>
</feature>
<dbReference type="PANTHER" id="PTHR24223">
    <property type="entry name" value="ATP-BINDING CASSETTE SUB-FAMILY C"/>
    <property type="match status" value="1"/>
</dbReference>
<organism evidence="14 15">
    <name type="scientific">Triparma retinervis</name>
    <dbReference type="NCBI Taxonomy" id="2557542"/>
    <lineage>
        <taxon>Eukaryota</taxon>
        <taxon>Sar</taxon>
        <taxon>Stramenopiles</taxon>
        <taxon>Ochrophyta</taxon>
        <taxon>Bolidophyceae</taxon>
        <taxon>Parmales</taxon>
        <taxon>Triparmaceae</taxon>
        <taxon>Triparma</taxon>
    </lineage>
</organism>
<dbReference type="GO" id="GO:0016887">
    <property type="term" value="F:ATP hydrolysis activity"/>
    <property type="evidence" value="ECO:0007669"/>
    <property type="project" value="InterPro"/>
</dbReference>
<dbReference type="FunFam" id="3.40.50.300:FF:000610">
    <property type="entry name" value="Multidrug resistance-associated ABC transporter"/>
    <property type="match status" value="1"/>
</dbReference>
<dbReference type="SMART" id="SM00382">
    <property type="entry name" value="AAA"/>
    <property type="match status" value="2"/>
</dbReference>
<feature type="transmembrane region" description="Helical" evidence="11">
    <location>
        <begin position="140"/>
        <end position="160"/>
    </location>
</feature>
<dbReference type="InterPro" id="IPR050173">
    <property type="entry name" value="ABC_transporter_C-like"/>
</dbReference>
<dbReference type="SUPFAM" id="SSF90123">
    <property type="entry name" value="ABC transporter transmembrane region"/>
    <property type="match status" value="2"/>
</dbReference>
<feature type="transmembrane region" description="Helical" evidence="11">
    <location>
        <begin position="238"/>
        <end position="258"/>
    </location>
</feature>
<evidence type="ECO:0000256" key="10">
    <source>
        <dbReference type="SAM" id="MobiDB-lite"/>
    </source>
</evidence>
<gene>
    <name evidence="14" type="ORF">TrRE_jg9199</name>
</gene>
<dbReference type="CDD" id="cd03250">
    <property type="entry name" value="ABCC_MRP_domain1"/>
    <property type="match status" value="1"/>
</dbReference>
<dbReference type="InterPro" id="IPR017871">
    <property type="entry name" value="ABC_transporter-like_CS"/>
</dbReference>
<keyword evidence="7" id="KW-0067">ATP-binding</keyword>
<feature type="region of interest" description="Disordered" evidence="10">
    <location>
        <begin position="1"/>
        <end position="28"/>
    </location>
</feature>
<evidence type="ECO:0000313" key="14">
    <source>
        <dbReference type="EMBL" id="GMH70483.1"/>
    </source>
</evidence>
<dbReference type="Gene3D" id="3.40.50.300">
    <property type="entry name" value="P-loop containing nucleotide triphosphate hydrolases"/>
    <property type="match status" value="2"/>
</dbReference>
<feature type="transmembrane region" description="Helical" evidence="11">
    <location>
        <begin position="99"/>
        <end position="120"/>
    </location>
</feature>
<comment type="subcellular location">
    <subcellularLocation>
        <location evidence="1">Vacuole membrane</location>
        <topology evidence="1">Multi-pass membrane protein</topology>
    </subcellularLocation>
</comment>
<evidence type="ECO:0000256" key="1">
    <source>
        <dbReference type="ARBA" id="ARBA00004128"/>
    </source>
</evidence>
<dbReference type="PROSITE" id="PS00211">
    <property type="entry name" value="ABC_TRANSPORTER_1"/>
    <property type="match status" value="2"/>
</dbReference>
<dbReference type="InterPro" id="IPR011527">
    <property type="entry name" value="ABC1_TM_dom"/>
</dbReference>
<keyword evidence="6" id="KW-0547">Nucleotide-binding</keyword>
<dbReference type="PROSITE" id="PS50893">
    <property type="entry name" value="ABC_TRANSPORTER_2"/>
    <property type="match status" value="2"/>
</dbReference>
<evidence type="ECO:0000256" key="3">
    <source>
        <dbReference type="ARBA" id="ARBA00022448"/>
    </source>
</evidence>
<dbReference type="EMBL" id="BRXZ01001408">
    <property type="protein sequence ID" value="GMH70483.1"/>
    <property type="molecule type" value="Genomic_DNA"/>
</dbReference>
<proteinExistence type="inferred from homology"/>
<name>A0A9W7EBV9_9STRA</name>
<dbReference type="InterPro" id="IPR044726">
    <property type="entry name" value="ABCC_6TM_D2"/>
</dbReference>
<dbReference type="InterPro" id="IPR036640">
    <property type="entry name" value="ABC1_TM_sf"/>
</dbReference>
<feature type="compositionally biased region" description="Polar residues" evidence="10">
    <location>
        <begin position="10"/>
        <end position="27"/>
    </location>
</feature>
<evidence type="ECO:0000256" key="8">
    <source>
        <dbReference type="ARBA" id="ARBA00022989"/>
    </source>
</evidence>
<evidence type="ECO:0000256" key="9">
    <source>
        <dbReference type="ARBA" id="ARBA00023136"/>
    </source>
</evidence>
<dbReference type="GO" id="GO:0140359">
    <property type="term" value="F:ABC-type transporter activity"/>
    <property type="evidence" value="ECO:0007669"/>
    <property type="project" value="InterPro"/>
</dbReference>
<evidence type="ECO:0000256" key="11">
    <source>
        <dbReference type="SAM" id="Phobius"/>
    </source>
</evidence>
<keyword evidence="8 11" id="KW-1133">Transmembrane helix</keyword>
<protein>
    <recommendedName>
        <fullName evidence="16">P-loop containing nucleoside triphosphate hydrolase protein</fullName>
    </recommendedName>
</protein>
<evidence type="ECO:0000313" key="15">
    <source>
        <dbReference type="Proteomes" id="UP001165082"/>
    </source>
</evidence>
<feature type="domain" description="ABC transporter" evidence="12">
    <location>
        <begin position="1060"/>
        <end position="1294"/>
    </location>
</feature>
<dbReference type="InterPro" id="IPR003439">
    <property type="entry name" value="ABC_transporter-like_ATP-bd"/>
</dbReference>
<dbReference type="CDD" id="cd18580">
    <property type="entry name" value="ABC_6TM_ABCC_D2"/>
    <property type="match status" value="1"/>
</dbReference>
<keyword evidence="9 11" id="KW-0472">Membrane</keyword>
<dbReference type="Pfam" id="PF00664">
    <property type="entry name" value="ABC_membrane"/>
    <property type="match status" value="2"/>
</dbReference>
<dbReference type="CDD" id="cd03244">
    <property type="entry name" value="ABCC_MRP_domain2"/>
    <property type="match status" value="1"/>
</dbReference>
<keyword evidence="15" id="KW-1185">Reference proteome</keyword>
<evidence type="ECO:0000259" key="12">
    <source>
        <dbReference type="PROSITE" id="PS50893"/>
    </source>
</evidence>
<feature type="compositionally biased region" description="Basic and acidic residues" evidence="10">
    <location>
        <begin position="406"/>
        <end position="425"/>
    </location>
</feature>
<evidence type="ECO:0000259" key="13">
    <source>
        <dbReference type="PROSITE" id="PS50929"/>
    </source>
</evidence>
<dbReference type="SUPFAM" id="SSF52540">
    <property type="entry name" value="P-loop containing nucleoside triphosphate hydrolases"/>
    <property type="match status" value="2"/>
</dbReference>
<evidence type="ECO:0008006" key="16">
    <source>
        <dbReference type="Google" id="ProtNLM"/>
    </source>
</evidence>
<sequence length="1299" mass="142673">MGIKMVNVVDSESNTSDADGPSKSSPLNPEEFASPLSSLFMSWLNPFVSVGYSRRLEPSDAIPLHSRDRPLLQYNEFMKYFASGTSVWSAVKKTFMRPFLASSFMCACAAIASLSGPFLLKLLILFVEKTQDGSTPDPPIWEGVGICVLMLLGQGFDSTLKAHSMYWGKLVGIGLRNITIMAIYHRTFTIPPYLSTTSTGQLVNQMSADATRYLNVMPSLIMMLTAPAFIVISVSVLLYVLGPSILVGLAIMVLYIPVVRKCGLIQKRYQEQKMKLADERVRITGEVVSGIRVLKFYAWEGPSRDVIKKARASEASKLLSFWLWQAASMVLALICPTLALVATFATYYLTKDKMPPISDTFLALSMFKLIQLPFKAFSEGVSATSQALVSFRRLEAFLSQEQLEPLGRKQQEEGDDGQKDADPKIADPLVKLSGDWTWGSDEPHVMIPLSSPIEVRGGEILAIVGMVGSGKTSIISAMLGELRPLSPKPTISLRGSVALVSQQAFIVNDTIESNVTFGLPFDRDKFNRAIKLSELKTDLVNLPDGSLTEIGERGVNLSGGQKMRVSIARAIYSEADVVLMDDPLAAVDAHVGRNIFENTVAGHFRERGAAVVLVTNGFGYLSDPRVTSVVVLGGGEGSRGEVVERGTYRDLVEANGEFVRLMGKEGSVGVKDVKVEVKEAAGRMSDLEVRPSSPVAAAADAPLPPTKLVSVEGRARGDVPMSTYISYFFVGNRTKSFFCRSVVIFLLFFCCECGVSVQDYWLGLWGKVDPDNVDEMTKYSNIYFLIFGVLFLLISLRSFLFSVFAVQSSVFSHDSAVSNLVRCPTWWFDTTPVGRILNRFAQDLSDVDERLPQVAQFALITCSRVAIVCALTCIPVPYMAICMLPVLYIFMRTREYFRRSSREAQRLLATTSSPVFQQLEQTLLGLPVIRAFSQQASFKSSFNRKLALSTSFAWCKTALDQWLLIRLTFMCCSVVFGTALFVVFYADALDVALVGTVISSALNLTSELRFAVRFTTDMESKLNGFARLSEYASSLPRERASSLAGDAVLVKRGWVKEGRVEIKGLKMRYREGLDEVLKGVNCVIKGGEKCGVVGRTGSGKSSLMMALFRIVEPSEGQIMVDGEDIATIGLDLLRRSIGIVPQDPVLFSGTVRSNLDPFSSSSDASIISALRQACMHDYVMSHGGGLDMEVANNGDNFSVGQRQLLCLARAVLGRPKILVCDEHSASIDPLTDRVIGEVLRTTFKDATIIAIAHRIESVMEYDKVMVMSDGYVSEFGDPRELRVKEGGMFRGFCERANVV</sequence>
<dbReference type="InterPro" id="IPR027417">
    <property type="entry name" value="P-loop_NTPase"/>
</dbReference>
<keyword evidence="5" id="KW-0677">Repeat</keyword>
<feature type="domain" description="ABC transmembrane type-1" evidence="13">
    <location>
        <begin position="782"/>
        <end position="1020"/>
    </location>
</feature>
<evidence type="ECO:0000256" key="4">
    <source>
        <dbReference type="ARBA" id="ARBA00022692"/>
    </source>
</evidence>
<dbReference type="InterPro" id="IPR044746">
    <property type="entry name" value="ABCC_6TM_D1"/>
</dbReference>